<dbReference type="AlphaFoldDB" id="A0A173UAD1"/>
<dbReference type="InterPro" id="IPR012337">
    <property type="entry name" value="RNaseH-like_sf"/>
</dbReference>
<dbReference type="PANTHER" id="PTHR38462:SF1">
    <property type="entry name" value="YPRB RIBONUCLEASE H-LIKE DOMAIN-CONTAINING PROTEIN"/>
    <property type="match status" value="1"/>
</dbReference>
<keyword evidence="2" id="KW-0378">Hydrolase</keyword>
<reference evidence="2 3" key="1">
    <citation type="submission" date="2015-09" db="EMBL/GenBank/DDBJ databases">
        <authorList>
            <consortium name="Pathogen Informatics"/>
        </authorList>
    </citation>
    <scope>NUCLEOTIDE SEQUENCE [LARGE SCALE GENOMIC DNA]</scope>
    <source>
        <strain evidence="2 3">2789STDY5834966</strain>
    </source>
</reference>
<evidence type="ECO:0000313" key="3">
    <source>
        <dbReference type="Proteomes" id="UP000095390"/>
    </source>
</evidence>
<dbReference type="GO" id="GO:0003676">
    <property type="term" value="F:nucleic acid binding"/>
    <property type="evidence" value="ECO:0007669"/>
    <property type="project" value="InterPro"/>
</dbReference>
<evidence type="ECO:0000259" key="1">
    <source>
        <dbReference type="Pfam" id="PF13482"/>
    </source>
</evidence>
<dbReference type="Proteomes" id="UP000095390">
    <property type="component" value="Unassembled WGS sequence"/>
</dbReference>
<dbReference type="SUPFAM" id="SSF53098">
    <property type="entry name" value="Ribonuclease H-like"/>
    <property type="match status" value="1"/>
</dbReference>
<dbReference type="PANTHER" id="PTHR38462">
    <property type="entry name" value="EXONUCLEASE-LIKE PROTEIN"/>
    <property type="match status" value="1"/>
</dbReference>
<dbReference type="GO" id="GO:0004527">
    <property type="term" value="F:exonuclease activity"/>
    <property type="evidence" value="ECO:0007669"/>
    <property type="project" value="UniProtKB-KW"/>
</dbReference>
<dbReference type="RefSeq" id="WP_022169657.1">
    <property type="nucleotide sequence ID" value="NZ_CATZPD010000025.1"/>
</dbReference>
<organism evidence="2 3">
    <name type="scientific">Anaerobutyricum hallii</name>
    <dbReference type="NCBI Taxonomy" id="39488"/>
    <lineage>
        <taxon>Bacteria</taxon>
        <taxon>Bacillati</taxon>
        <taxon>Bacillota</taxon>
        <taxon>Clostridia</taxon>
        <taxon>Lachnospirales</taxon>
        <taxon>Lachnospiraceae</taxon>
        <taxon>Anaerobutyricum</taxon>
    </lineage>
</organism>
<keyword evidence="2" id="KW-0540">Nuclease</keyword>
<dbReference type="OrthoDB" id="9790530at2"/>
<dbReference type="InterPro" id="IPR038720">
    <property type="entry name" value="YprB_RNase_H-like_dom"/>
</dbReference>
<keyword evidence="2" id="KW-0269">Exonuclease</keyword>
<gene>
    <name evidence="2" type="ORF">ERS852578_02215</name>
</gene>
<dbReference type="Gene3D" id="3.30.420.10">
    <property type="entry name" value="Ribonuclease H-like superfamily/Ribonuclease H"/>
    <property type="match status" value="1"/>
</dbReference>
<name>A0A173UAD1_9FIRM</name>
<feature type="domain" description="YprB ribonuclease H-like" evidence="1">
    <location>
        <begin position="21"/>
        <end position="186"/>
    </location>
</feature>
<dbReference type="Pfam" id="PF13482">
    <property type="entry name" value="RNase_H_2"/>
    <property type="match status" value="1"/>
</dbReference>
<protein>
    <submittedName>
        <fullName evidence="2">Predicted exonuclease</fullName>
    </submittedName>
</protein>
<evidence type="ECO:0000313" key="2">
    <source>
        <dbReference type="EMBL" id="CUN10458.1"/>
    </source>
</evidence>
<accession>A0A173UAD1</accession>
<sequence length="382" mass="45267">MLTINKIFPQEKIPEKTESFLFFDIETTGFSRDNTILYLIGCGYFAEEGFQFIQWFNDDGTSEEEILLAFQNILSKKDWQLVTFNGNSFDIPYLKRHYDLNELTCDIEKYPSLDFYQFLKPFQNLFQMTHGKQKDWEQFLGLNREDKYDGGQLIAVYKDYLMSKDEDLLHNLLLHNEDDLLGMKYLLPLFSYRQIFLEDITLQRIAPANKVFERGNGSIAISCRLPLPLPQPLEVSTPIGDLFSDKKDLSILTITLPFVEDVLKHFYKDYHNYYYLPKEERAIHKSVGCYVERQYRRAAKASTCYVKKEGIFLPLPKAQKHFGIQIENYPYEKTFPLYKREYKELRWFAEFDDVFSEKNTGISVYLRDIIKELLITRMECDL</sequence>
<proteinExistence type="predicted"/>
<dbReference type="InterPro" id="IPR036397">
    <property type="entry name" value="RNaseH_sf"/>
</dbReference>
<dbReference type="EMBL" id="CYYC01000029">
    <property type="protein sequence ID" value="CUN10458.1"/>
    <property type="molecule type" value="Genomic_DNA"/>
</dbReference>